<dbReference type="EMBL" id="CAJGYO010000002">
    <property type="protein sequence ID" value="CAD6213358.1"/>
    <property type="molecule type" value="Genomic_DNA"/>
</dbReference>
<keyword evidence="3" id="KW-0547">Nucleotide-binding</keyword>
<protein>
    <recommendedName>
        <fullName evidence="9">AMP-dependent synthetase/ligase domain-containing protein</fullName>
    </recommendedName>
</protein>
<dbReference type="InterPro" id="IPR042099">
    <property type="entry name" value="ANL_N_sf"/>
</dbReference>
<dbReference type="GO" id="GO:0005524">
    <property type="term" value="F:ATP binding"/>
    <property type="evidence" value="ECO:0007669"/>
    <property type="project" value="UniProtKB-KW"/>
</dbReference>
<comment type="caution">
    <text evidence="7">The sequence shown here is derived from an EMBL/GenBank/DDBJ whole genome shotgun (WGS) entry which is preliminary data.</text>
</comment>
<dbReference type="OrthoDB" id="10253869at2759"/>
<evidence type="ECO:0000256" key="2">
    <source>
        <dbReference type="ARBA" id="ARBA00022598"/>
    </source>
</evidence>
<feature type="domain" description="AMP-dependent synthetase/ligase" evidence="5">
    <location>
        <begin position="285"/>
        <end position="346"/>
    </location>
</feature>
<dbReference type="Gene3D" id="3.30.300.30">
    <property type="match status" value="1"/>
</dbReference>
<dbReference type="PANTHER" id="PTHR24096:SF346">
    <property type="entry name" value="4-COUMARATE--COA LIGASE-LIKE 7"/>
    <property type="match status" value="1"/>
</dbReference>
<name>A0A811N0W7_9POAL</name>
<dbReference type="GO" id="GO:0016405">
    <property type="term" value="F:CoA-ligase activity"/>
    <property type="evidence" value="ECO:0007669"/>
    <property type="project" value="TreeGrafter"/>
</dbReference>
<evidence type="ECO:0000256" key="3">
    <source>
        <dbReference type="ARBA" id="ARBA00022741"/>
    </source>
</evidence>
<evidence type="ECO:0000259" key="5">
    <source>
        <dbReference type="Pfam" id="PF00501"/>
    </source>
</evidence>
<organism evidence="7 8">
    <name type="scientific">Miscanthus lutarioriparius</name>
    <dbReference type="NCBI Taxonomy" id="422564"/>
    <lineage>
        <taxon>Eukaryota</taxon>
        <taxon>Viridiplantae</taxon>
        <taxon>Streptophyta</taxon>
        <taxon>Embryophyta</taxon>
        <taxon>Tracheophyta</taxon>
        <taxon>Spermatophyta</taxon>
        <taxon>Magnoliopsida</taxon>
        <taxon>Liliopsida</taxon>
        <taxon>Poales</taxon>
        <taxon>Poaceae</taxon>
        <taxon>PACMAD clade</taxon>
        <taxon>Panicoideae</taxon>
        <taxon>Andropogonodae</taxon>
        <taxon>Andropogoneae</taxon>
        <taxon>Saccharinae</taxon>
        <taxon>Miscanthus</taxon>
    </lineage>
</organism>
<dbReference type="Proteomes" id="UP000604825">
    <property type="component" value="Unassembled WGS sequence"/>
</dbReference>
<evidence type="ECO:0000259" key="6">
    <source>
        <dbReference type="Pfam" id="PF13193"/>
    </source>
</evidence>
<reference evidence="7" key="1">
    <citation type="submission" date="2020-10" db="EMBL/GenBank/DDBJ databases">
        <authorList>
            <person name="Han B."/>
            <person name="Lu T."/>
            <person name="Zhao Q."/>
            <person name="Huang X."/>
            <person name="Zhao Y."/>
        </authorList>
    </citation>
    <scope>NUCLEOTIDE SEQUENCE</scope>
</reference>
<evidence type="ECO:0000256" key="1">
    <source>
        <dbReference type="ARBA" id="ARBA00006432"/>
    </source>
</evidence>
<dbReference type="SUPFAM" id="SSF56801">
    <property type="entry name" value="Acetyl-CoA synthetase-like"/>
    <property type="match status" value="1"/>
</dbReference>
<dbReference type="Pfam" id="PF13193">
    <property type="entry name" value="AMP-binding_C"/>
    <property type="match status" value="1"/>
</dbReference>
<dbReference type="InterPro" id="IPR045851">
    <property type="entry name" value="AMP-bd_C_sf"/>
</dbReference>
<dbReference type="InterPro" id="IPR025110">
    <property type="entry name" value="AMP-bd_C"/>
</dbReference>
<accession>A0A811N0W7</accession>
<sequence>MDPRSGFCPSTRTFRSLRPPIPLPPEDDDAAVSFPSFAWSRLPRPLPAHPAFVDASTGAALSFPALLARVRSLAAARRSASPGATPVSAPADVARAVALCDPSVIFATGATVSKVPASGKKKASVILLDSPQFQSFLHGHDEPGFAAGVPPPPVEVVRQSDVAAIGYSSGTTGRTKAVAQSHRRLIASALQYRSAWPRVAGGPAVVTLLGVPMFHSYSFHMLMRGVLMADTTVVVTATRCGAAAVLEAASRCRATQMFVAPPVVAAMAARGGGVGPEGFPDLALGSTEGGVISNMVCREECHRIKSTGRLCSGVEAKVVDIISGELLSTNEQGELCIRGPSVMLGYVGGDETSNQAFDSDGWLKTGDLCSSDEDGLLYVVDRLKDIIKYKAYQVAPAELEDVLHLIPGILDAAVISYPDEEVGQLPMAFVARQNGSNNLTEDQIMESIAKQGEESRWELSTDVGEGMGGVRMGARWEGWGDLKGLLRTLRHVKSPLRPKMPLLQFHDSLRTYLTGVKLRNRYLEVKWRMNTYFLLNIVVSLREVHRESASRLMEMEELLFVRIGLARQADGSYDIASSSKSSASSANGYPHKPSLELTDNLAFLVHSGDALLADFVENRLSELVVKVESCNELI</sequence>
<dbReference type="Gene3D" id="3.40.50.980">
    <property type="match status" value="2"/>
</dbReference>
<dbReference type="InterPro" id="IPR000873">
    <property type="entry name" value="AMP-dep_synth/lig_dom"/>
</dbReference>
<feature type="domain" description="AMP-dependent synthetase/ligase" evidence="5">
    <location>
        <begin position="88"/>
        <end position="269"/>
    </location>
</feature>
<proteinExistence type="inferred from homology"/>
<gene>
    <name evidence="7" type="ORF">NCGR_LOCUS8960</name>
</gene>
<dbReference type="PANTHER" id="PTHR24096">
    <property type="entry name" value="LONG-CHAIN-FATTY-ACID--COA LIGASE"/>
    <property type="match status" value="1"/>
</dbReference>
<evidence type="ECO:0000313" key="7">
    <source>
        <dbReference type="EMBL" id="CAD6213358.1"/>
    </source>
</evidence>
<evidence type="ECO:0000313" key="8">
    <source>
        <dbReference type="Proteomes" id="UP000604825"/>
    </source>
</evidence>
<evidence type="ECO:0000256" key="4">
    <source>
        <dbReference type="ARBA" id="ARBA00022840"/>
    </source>
</evidence>
<keyword evidence="4" id="KW-0067">ATP-binding</keyword>
<keyword evidence="8" id="KW-1185">Reference proteome</keyword>
<dbReference type="Gene3D" id="3.40.50.12780">
    <property type="entry name" value="N-terminal domain of ligase-like"/>
    <property type="match status" value="1"/>
</dbReference>
<dbReference type="GO" id="GO:0016878">
    <property type="term" value="F:acid-thiol ligase activity"/>
    <property type="evidence" value="ECO:0007669"/>
    <property type="project" value="UniProtKB-ARBA"/>
</dbReference>
<keyword evidence="2" id="KW-0436">Ligase</keyword>
<dbReference type="AlphaFoldDB" id="A0A811N0W7"/>
<comment type="similarity">
    <text evidence="1">Belongs to the ATP-dependent AMP-binding enzyme family.</text>
</comment>
<feature type="domain" description="AMP-binding enzyme C-terminal" evidence="6">
    <location>
        <begin position="398"/>
        <end position="451"/>
    </location>
</feature>
<evidence type="ECO:0008006" key="9">
    <source>
        <dbReference type="Google" id="ProtNLM"/>
    </source>
</evidence>
<dbReference type="Pfam" id="PF00501">
    <property type="entry name" value="AMP-binding"/>
    <property type="match status" value="2"/>
</dbReference>